<comment type="caution">
    <text evidence="2">The sequence shown here is derived from an EMBL/GenBank/DDBJ whole genome shotgun (WGS) entry which is preliminary data.</text>
</comment>
<name>A0A833ZLK4_9CHIR</name>
<dbReference type="EMBL" id="JABVXQ010000008">
    <property type="protein sequence ID" value="KAF6094799.1"/>
    <property type="molecule type" value="Genomic_DNA"/>
</dbReference>
<reference evidence="2 3" key="1">
    <citation type="journal article" date="2020" name="Nature">
        <title>Six reference-quality genomes reveal evolution of bat adaptations.</title>
        <authorList>
            <person name="Jebb D."/>
            <person name="Huang Z."/>
            <person name="Pippel M."/>
            <person name="Hughes G.M."/>
            <person name="Lavrichenko K."/>
            <person name="Devanna P."/>
            <person name="Winkler S."/>
            <person name="Jermiin L.S."/>
            <person name="Skirmuntt E.C."/>
            <person name="Katzourakis A."/>
            <person name="Burkitt-Gray L."/>
            <person name="Ray D.A."/>
            <person name="Sullivan K.A.M."/>
            <person name="Roscito J.G."/>
            <person name="Kirilenko B.M."/>
            <person name="Davalos L.M."/>
            <person name="Corthals A.P."/>
            <person name="Power M.L."/>
            <person name="Jones G."/>
            <person name="Ransome R.D."/>
            <person name="Dechmann D.K.N."/>
            <person name="Locatelli A.G."/>
            <person name="Puechmaille S.J."/>
            <person name="Fedrigo O."/>
            <person name="Jarvis E.D."/>
            <person name="Hiller M."/>
            <person name="Vernes S.C."/>
            <person name="Myers E.W."/>
            <person name="Teeling E.C."/>
        </authorList>
    </citation>
    <scope>NUCLEOTIDE SEQUENCE [LARGE SCALE GENOMIC DNA]</scope>
    <source>
        <strain evidence="2">Bat1K_MPI-CBG_1</strain>
    </source>
</reference>
<evidence type="ECO:0000256" key="1">
    <source>
        <dbReference type="SAM" id="MobiDB-lite"/>
    </source>
</evidence>
<feature type="compositionally biased region" description="Pro residues" evidence="1">
    <location>
        <begin position="147"/>
        <end position="157"/>
    </location>
</feature>
<protein>
    <submittedName>
        <fullName evidence="2">Uncharacterized protein</fullName>
    </submittedName>
</protein>
<feature type="region of interest" description="Disordered" evidence="1">
    <location>
        <begin position="117"/>
        <end position="162"/>
    </location>
</feature>
<dbReference type="Proteomes" id="UP000664940">
    <property type="component" value="Unassembled WGS sequence"/>
</dbReference>
<proteinExistence type="predicted"/>
<feature type="compositionally biased region" description="Basic and acidic residues" evidence="1">
    <location>
        <begin position="130"/>
        <end position="139"/>
    </location>
</feature>
<gene>
    <name evidence="2" type="ORF">HJG60_011891</name>
</gene>
<evidence type="ECO:0000313" key="3">
    <source>
        <dbReference type="Proteomes" id="UP000664940"/>
    </source>
</evidence>
<feature type="region of interest" description="Disordered" evidence="1">
    <location>
        <begin position="296"/>
        <end position="338"/>
    </location>
</feature>
<sequence length="369" mass="40536">MSTSHPEGLHYRETGLFSLNFFFFLFLERREGEGEGEKYQHGSAVSCTPPTRDLAWQARHVPWLGIEPVTFCFTGWHSVNPLSHTSQAGQMALCVTKRTPGSQPVTLPIRDRCANLRAEQAPSPPRGGRRGQEASKETSEMNLKLQPPSPPPAPPPPRHSKINGNIWGKVMLQSDSPVAGDLRQNLFREKGPSYIYAWAGCAPPQSRPGTAPRKPGSRQVFRDCSLSPPAKMQKVSSSCSWLHRLLSARPHSFTHSFTLLLHTHLSSSCSVSGAGDTEMNRTRGPVVKERTFWPGRETKASQQRSDRACVVPRPAGAGTEEGVRNAPASGPASELGQGTRVCKGLWGETRRRPYGMISRHSGREMAEAC</sequence>
<evidence type="ECO:0000313" key="2">
    <source>
        <dbReference type="EMBL" id="KAF6094799.1"/>
    </source>
</evidence>
<organism evidence="2 3">
    <name type="scientific">Phyllostomus discolor</name>
    <name type="common">pale spear-nosed bat</name>
    <dbReference type="NCBI Taxonomy" id="89673"/>
    <lineage>
        <taxon>Eukaryota</taxon>
        <taxon>Metazoa</taxon>
        <taxon>Chordata</taxon>
        <taxon>Craniata</taxon>
        <taxon>Vertebrata</taxon>
        <taxon>Euteleostomi</taxon>
        <taxon>Mammalia</taxon>
        <taxon>Eutheria</taxon>
        <taxon>Laurasiatheria</taxon>
        <taxon>Chiroptera</taxon>
        <taxon>Yangochiroptera</taxon>
        <taxon>Phyllostomidae</taxon>
        <taxon>Phyllostominae</taxon>
        <taxon>Phyllostomus</taxon>
    </lineage>
</organism>
<feature type="compositionally biased region" description="Basic and acidic residues" evidence="1">
    <location>
        <begin position="296"/>
        <end position="307"/>
    </location>
</feature>
<dbReference type="AlphaFoldDB" id="A0A833ZLK4"/>
<accession>A0A833ZLK4</accession>